<proteinExistence type="predicted"/>
<feature type="transmembrane region" description="Helical" evidence="1">
    <location>
        <begin position="26"/>
        <end position="45"/>
    </location>
</feature>
<dbReference type="GO" id="GO:0016020">
    <property type="term" value="C:membrane"/>
    <property type="evidence" value="ECO:0007669"/>
    <property type="project" value="InterPro"/>
</dbReference>
<dbReference type="EMBL" id="CAXKWB010010052">
    <property type="protein sequence ID" value="CAL4096601.1"/>
    <property type="molecule type" value="Genomic_DNA"/>
</dbReference>
<evidence type="ECO:0000259" key="2">
    <source>
        <dbReference type="Pfam" id="PF02932"/>
    </source>
</evidence>
<sequence>ITIGNYSQVAVLITLDNLVSYYITNTYLPTFSLVIIAALTFFFPLDDFTDRIMVSVTALLVEAAFFTQVSSSIPKTAYLKLIDIWCLFCIIIIFFMILVH</sequence>
<evidence type="ECO:0000313" key="3">
    <source>
        <dbReference type="EMBL" id="CAL4096601.1"/>
    </source>
</evidence>
<dbReference type="PRINTS" id="PR00253">
    <property type="entry name" value="GABAARECEPTR"/>
</dbReference>
<feature type="transmembrane region" description="Helical" evidence="1">
    <location>
        <begin position="52"/>
        <end position="71"/>
    </location>
</feature>
<reference evidence="3 4" key="1">
    <citation type="submission" date="2024-05" db="EMBL/GenBank/DDBJ databases">
        <authorList>
            <person name="Wallberg A."/>
        </authorList>
    </citation>
    <scope>NUCLEOTIDE SEQUENCE [LARGE SCALE GENOMIC DNA]</scope>
</reference>
<protein>
    <recommendedName>
        <fullName evidence="2">Neurotransmitter-gated ion-channel transmembrane domain-containing protein</fullName>
    </recommendedName>
</protein>
<dbReference type="Gene3D" id="1.20.58.390">
    <property type="entry name" value="Neurotransmitter-gated ion-channel transmembrane domain"/>
    <property type="match status" value="1"/>
</dbReference>
<dbReference type="InterPro" id="IPR006028">
    <property type="entry name" value="GABAA/Glycine_rcpt"/>
</dbReference>
<dbReference type="SUPFAM" id="SSF90112">
    <property type="entry name" value="Neurotransmitter-gated ion-channel transmembrane pore"/>
    <property type="match status" value="1"/>
</dbReference>
<dbReference type="InterPro" id="IPR036719">
    <property type="entry name" value="Neuro-gated_channel_TM_sf"/>
</dbReference>
<accession>A0AAV2QV81</accession>
<dbReference type="AlphaFoldDB" id="A0AAV2QV81"/>
<keyword evidence="1" id="KW-0472">Membrane</keyword>
<keyword evidence="4" id="KW-1185">Reference proteome</keyword>
<dbReference type="Proteomes" id="UP001497623">
    <property type="component" value="Unassembled WGS sequence"/>
</dbReference>
<comment type="caution">
    <text evidence="3">The sequence shown here is derived from an EMBL/GenBank/DDBJ whole genome shotgun (WGS) entry which is preliminary data.</text>
</comment>
<keyword evidence="1" id="KW-1133">Transmembrane helix</keyword>
<name>A0AAV2QV81_MEGNR</name>
<feature type="transmembrane region" description="Helical" evidence="1">
    <location>
        <begin position="77"/>
        <end position="99"/>
    </location>
</feature>
<organism evidence="3 4">
    <name type="scientific">Meganyctiphanes norvegica</name>
    <name type="common">Northern krill</name>
    <name type="synonym">Thysanopoda norvegica</name>
    <dbReference type="NCBI Taxonomy" id="48144"/>
    <lineage>
        <taxon>Eukaryota</taxon>
        <taxon>Metazoa</taxon>
        <taxon>Ecdysozoa</taxon>
        <taxon>Arthropoda</taxon>
        <taxon>Crustacea</taxon>
        <taxon>Multicrustacea</taxon>
        <taxon>Malacostraca</taxon>
        <taxon>Eumalacostraca</taxon>
        <taxon>Eucarida</taxon>
        <taxon>Euphausiacea</taxon>
        <taxon>Euphausiidae</taxon>
        <taxon>Meganyctiphanes</taxon>
    </lineage>
</organism>
<gene>
    <name evidence="3" type="ORF">MNOR_LOCUS15793</name>
</gene>
<dbReference type="GO" id="GO:0005230">
    <property type="term" value="F:extracellular ligand-gated monoatomic ion channel activity"/>
    <property type="evidence" value="ECO:0007669"/>
    <property type="project" value="UniProtKB-ARBA"/>
</dbReference>
<evidence type="ECO:0000313" key="4">
    <source>
        <dbReference type="Proteomes" id="UP001497623"/>
    </source>
</evidence>
<feature type="domain" description="Neurotransmitter-gated ion-channel transmembrane" evidence="2">
    <location>
        <begin position="26"/>
        <end position="98"/>
    </location>
</feature>
<evidence type="ECO:0000256" key="1">
    <source>
        <dbReference type="SAM" id="Phobius"/>
    </source>
</evidence>
<dbReference type="Pfam" id="PF02932">
    <property type="entry name" value="Neur_chan_memb"/>
    <property type="match status" value="1"/>
</dbReference>
<feature type="non-terminal residue" evidence="3">
    <location>
        <position position="1"/>
    </location>
</feature>
<dbReference type="GO" id="GO:0099095">
    <property type="term" value="F:ligand-gated monoatomic anion channel activity"/>
    <property type="evidence" value="ECO:0007669"/>
    <property type="project" value="UniProtKB-ARBA"/>
</dbReference>
<dbReference type="InterPro" id="IPR038050">
    <property type="entry name" value="Neuro_actylchol_rec"/>
</dbReference>
<dbReference type="GO" id="GO:0005254">
    <property type="term" value="F:chloride channel activity"/>
    <property type="evidence" value="ECO:0007669"/>
    <property type="project" value="UniProtKB-ARBA"/>
</dbReference>
<dbReference type="InterPro" id="IPR006029">
    <property type="entry name" value="Neurotrans-gated_channel_TM"/>
</dbReference>
<keyword evidence="1" id="KW-0812">Transmembrane</keyword>
<feature type="non-terminal residue" evidence="3">
    <location>
        <position position="100"/>
    </location>
</feature>
<dbReference type="GO" id="GO:0004888">
    <property type="term" value="F:transmembrane signaling receptor activity"/>
    <property type="evidence" value="ECO:0007669"/>
    <property type="project" value="InterPro"/>
</dbReference>